<keyword evidence="2" id="KW-0479">Metal-binding</keyword>
<comment type="cofactor">
    <cofactor evidence="1">
        <name>a divalent metal cation</name>
        <dbReference type="ChEBI" id="CHEBI:60240"/>
    </cofactor>
</comment>
<dbReference type="Proteomes" id="UP000246991">
    <property type="component" value="Unassembled WGS sequence"/>
</dbReference>
<dbReference type="GO" id="GO:0046872">
    <property type="term" value="F:metal ion binding"/>
    <property type="evidence" value="ECO:0007669"/>
    <property type="project" value="UniProtKB-KW"/>
</dbReference>
<comment type="caution">
    <text evidence="4">The sequence shown here is derived from an EMBL/GenBank/DDBJ whole genome shotgun (WGS) entry which is preliminary data.</text>
</comment>
<dbReference type="OrthoDB" id="7788538at2759"/>
<feature type="domain" description="DDE Tnp4" evidence="3">
    <location>
        <begin position="1"/>
        <end position="54"/>
    </location>
</feature>
<keyword evidence="5" id="KW-1185">Reference proteome</keyword>
<dbReference type="InterPro" id="IPR027806">
    <property type="entry name" value="HARBI1_dom"/>
</dbReference>
<dbReference type="EMBL" id="PYWC01000094">
    <property type="protein sequence ID" value="PWW72793.1"/>
    <property type="molecule type" value="Genomic_DNA"/>
</dbReference>
<evidence type="ECO:0000259" key="3">
    <source>
        <dbReference type="Pfam" id="PF13359"/>
    </source>
</evidence>
<accession>A0A317SEF0</accession>
<evidence type="ECO:0000256" key="2">
    <source>
        <dbReference type="ARBA" id="ARBA00022723"/>
    </source>
</evidence>
<gene>
    <name evidence="4" type="ORF">C7212DRAFT_223364</name>
</gene>
<dbReference type="AlphaFoldDB" id="A0A317SEF0"/>
<evidence type="ECO:0000256" key="1">
    <source>
        <dbReference type="ARBA" id="ARBA00001968"/>
    </source>
</evidence>
<evidence type="ECO:0000313" key="5">
    <source>
        <dbReference type="Proteomes" id="UP000246991"/>
    </source>
</evidence>
<evidence type="ECO:0000313" key="4">
    <source>
        <dbReference type="EMBL" id="PWW72793.1"/>
    </source>
</evidence>
<dbReference type="Pfam" id="PF13359">
    <property type="entry name" value="DDE_Tnp_4"/>
    <property type="match status" value="1"/>
</dbReference>
<protein>
    <recommendedName>
        <fullName evidence="3">DDE Tnp4 domain-containing protein</fullName>
    </recommendedName>
</protein>
<organism evidence="4 5">
    <name type="scientific">Tuber magnatum</name>
    <name type="common">white Piedmont truffle</name>
    <dbReference type="NCBI Taxonomy" id="42249"/>
    <lineage>
        <taxon>Eukaryota</taxon>
        <taxon>Fungi</taxon>
        <taxon>Dikarya</taxon>
        <taxon>Ascomycota</taxon>
        <taxon>Pezizomycotina</taxon>
        <taxon>Pezizomycetes</taxon>
        <taxon>Pezizales</taxon>
        <taxon>Tuberaceae</taxon>
        <taxon>Tuber</taxon>
    </lineage>
</organism>
<proteinExistence type="predicted"/>
<feature type="non-terminal residue" evidence="4">
    <location>
        <position position="1"/>
    </location>
</feature>
<name>A0A317SEF0_9PEZI</name>
<sequence length="54" mass="6265">EYILAAKAYRVTRQCMTPYKKLIASQVLGGYREFNLHHSATRIKIKHSFGILKN</sequence>
<reference evidence="4 5" key="1">
    <citation type="submission" date="2018-03" db="EMBL/GenBank/DDBJ databases">
        <title>Genomes of Pezizomycetes fungi and the evolution of truffles.</title>
        <authorList>
            <person name="Murat C."/>
            <person name="Payen T."/>
            <person name="Noel B."/>
            <person name="Kuo A."/>
            <person name="Martin F.M."/>
        </authorList>
    </citation>
    <scope>NUCLEOTIDE SEQUENCE [LARGE SCALE GENOMIC DNA]</scope>
    <source>
        <strain evidence="4">091103-1</strain>
    </source>
</reference>